<dbReference type="InterPro" id="IPR009061">
    <property type="entry name" value="DNA-bd_dom_put_sf"/>
</dbReference>
<proteinExistence type="predicted"/>
<evidence type="ECO:0000259" key="5">
    <source>
        <dbReference type="PROSITE" id="PS50937"/>
    </source>
</evidence>
<dbReference type="Gene3D" id="1.10.1660.10">
    <property type="match status" value="1"/>
</dbReference>
<dbReference type="SMART" id="SM00422">
    <property type="entry name" value="HTH_MERR"/>
    <property type="match status" value="1"/>
</dbReference>
<sequence length="280" mass="32791">MGEIRYIISDASKKIDVEPHALRYWEEELSLNIPRNEMGHRYYREEDIKILKNVKLLKEQGFQLRAIKMILPNIHKIETLDAKSMLLLRNELNERVFELESRQELQELQVVKHKMERQSESDCSNLIHLDEVRGDHMSINSGEGAKGSEEKEQINEKTTEICSANIEKKETELDNVNTMNEEIVNRQDKMVQFKSIMSELIINALRESTDDLAGNIGKVVSLNMAKELDYQFREKEQREEERYKHLDETIRAFQRGRAEIAASQSEGGKKKTIFKRKELI</sequence>
<dbReference type="OrthoDB" id="9811174at2"/>
<accession>A0A1M7IY03</accession>
<evidence type="ECO:0000256" key="1">
    <source>
        <dbReference type="ARBA" id="ARBA00022491"/>
    </source>
</evidence>
<dbReference type="InterPro" id="IPR000551">
    <property type="entry name" value="MerR-type_HTH_dom"/>
</dbReference>
<evidence type="ECO:0000256" key="4">
    <source>
        <dbReference type="ARBA" id="ARBA00023163"/>
    </source>
</evidence>
<keyword evidence="7" id="KW-1185">Reference proteome</keyword>
<dbReference type="EMBL" id="FRCP01000010">
    <property type="protein sequence ID" value="SHM45670.1"/>
    <property type="molecule type" value="Genomic_DNA"/>
</dbReference>
<evidence type="ECO:0000256" key="3">
    <source>
        <dbReference type="ARBA" id="ARBA00023125"/>
    </source>
</evidence>
<feature type="domain" description="HTH merR-type" evidence="5">
    <location>
        <begin position="5"/>
        <end position="73"/>
    </location>
</feature>
<gene>
    <name evidence="6" type="ORF">SAMN02746066_02026</name>
</gene>
<dbReference type="SUPFAM" id="SSF46955">
    <property type="entry name" value="Putative DNA-binding domain"/>
    <property type="match status" value="1"/>
</dbReference>
<evidence type="ECO:0000313" key="7">
    <source>
        <dbReference type="Proteomes" id="UP000184038"/>
    </source>
</evidence>
<dbReference type="GO" id="GO:0003700">
    <property type="term" value="F:DNA-binding transcription factor activity"/>
    <property type="evidence" value="ECO:0007669"/>
    <property type="project" value="InterPro"/>
</dbReference>
<dbReference type="PANTHER" id="PTHR30204">
    <property type="entry name" value="REDOX-CYCLING DRUG-SENSING TRANSCRIPTIONAL ACTIVATOR SOXR"/>
    <property type="match status" value="1"/>
</dbReference>
<keyword evidence="1" id="KW-0678">Repressor</keyword>
<evidence type="ECO:0000256" key="2">
    <source>
        <dbReference type="ARBA" id="ARBA00023015"/>
    </source>
</evidence>
<organism evidence="6 7">
    <name type="scientific">Anaerosporobacter mobilis DSM 15930</name>
    <dbReference type="NCBI Taxonomy" id="1120996"/>
    <lineage>
        <taxon>Bacteria</taxon>
        <taxon>Bacillati</taxon>
        <taxon>Bacillota</taxon>
        <taxon>Clostridia</taxon>
        <taxon>Lachnospirales</taxon>
        <taxon>Lachnospiraceae</taxon>
        <taxon>Anaerosporobacter</taxon>
    </lineage>
</organism>
<keyword evidence="4" id="KW-0804">Transcription</keyword>
<dbReference type="Pfam" id="PF13411">
    <property type="entry name" value="MerR_1"/>
    <property type="match status" value="1"/>
</dbReference>
<keyword evidence="2" id="KW-0805">Transcription regulation</keyword>
<dbReference type="CDD" id="cd04764">
    <property type="entry name" value="HTH_MlrA-like_sg1"/>
    <property type="match status" value="1"/>
</dbReference>
<dbReference type="RefSeq" id="WP_073287032.1">
    <property type="nucleotide sequence ID" value="NZ_FRCP01000010.1"/>
</dbReference>
<dbReference type="InterPro" id="IPR047057">
    <property type="entry name" value="MerR_fam"/>
</dbReference>
<dbReference type="AlphaFoldDB" id="A0A1M7IY03"/>
<evidence type="ECO:0000313" key="6">
    <source>
        <dbReference type="EMBL" id="SHM45670.1"/>
    </source>
</evidence>
<dbReference type="STRING" id="1120996.SAMN02746066_02026"/>
<dbReference type="Proteomes" id="UP000184038">
    <property type="component" value="Unassembled WGS sequence"/>
</dbReference>
<name>A0A1M7IY03_9FIRM</name>
<dbReference type="PROSITE" id="PS50937">
    <property type="entry name" value="HTH_MERR_2"/>
    <property type="match status" value="1"/>
</dbReference>
<reference evidence="6 7" key="1">
    <citation type="submission" date="2016-11" db="EMBL/GenBank/DDBJ databases">
        <authorList>
            <person name="Jaros S."/>
            <person name="Januszkiewicz K."/>
            <person name="Wedrychowicz H."/>
        </authorList>
    </citation>
    <scope>NUCLEOTIDE SEQUENCE [LARGE SCALE GENOMIC DNA]</scope>
    <source>
        <strain evidence="6 7">DSM 15930</strain>
    </source>
</reference>
<dbReference type="GO" id="GO:0003677">
    <property type="term" value="F:DNA binding"/>
    <property type="evidence" value="ECO:0007669"/>
    <property type="project" value="UniProtKB-KW"/>
</dbReference>
<protein>
    <submittedName>
        <fullName evidence="6">DNA-binding transcriptional regulator, MerR family</fullName>
    </submittedName>
</protein>
<keyword evidence="3 6" id="KW-0238">DNA-binding</keyword>
<dbReference type="PANTHER" id="PTHR30204:SF69">
    <property type="entry name" value="MERR-FAMILY TRANSCRIPTIONAL REGULATOR"/>
    <property type="match status" value="1"/>
</dbReference>